<proteinExistence type="predicted"/>
<dbReference type="InterPro" id="IPR028978">
    <property type="entry name" value="Chorismate_lyase_/UTRA_dom_sf"/>
</dbReference>
<dbReference type="OrthoDB" id="5673at2759"/>
<keyword evidence="2" id="KW-1185">Reference proteome</keyword>
<dbReference type="AlphaFoldDB" id="A0A137PJ64"/>
<evidence type="ECO:0000313" key="2">
    <source>
        <dbReference type="Proteomes" id="UP000070444"/>
    </source>
</evidence>
<dbReference type="SUPFAM" id="SSF64288">
    <property type="entry name" value="Chorismate lyase-like"/>
    <property type="match status" value="1"/>
</dbReference>
<dbReference type="STRING" id="796925.A0A137PJ64"/>
<sequence length="153" mass="17827">MSQSDTTNILQGDFSPIERIFLSANGNLQRLLSSYYNQKIYIEFVKNIEKFDDANNLKIYDREVNLFCQSELICNAVSTITVTDKKIRKLIESGEVGIGQVFRYLSILPNFKLIWIKRKLNNQQLIRQYTLSIPGFECLITETFHPEFLSLTF</sequence>
<protein>
    <submittedName>
        <fullName evidence="1">Uncharacterized protein</fullName>
    </submittedName>
</protein>
<dbReference type="EMBL" id="KQ964418">
    <property type="protein sequence ID" value="KXN75042.1"/>
    <property type="molecule type" value="Genomic_DNA"/>
</dbReference>
<organism evidence="1 2">
    <name type="scientific">Conidiobolus coronatus (strain ATCC 28846 / CBS 209.66 / NRRL 28638)</name>
    <name type="common">Delacroixia coronata</name>
    <dbReference type="NCBI Taxonomy" id="796925"/>
    <lineage>
        <taxon>Eukaryota</taxon>
        <taxon>Fungi</taxon>
        <taxon>Fungi incertae sedis</taxon>
        <taxon>Zoopagomycota</taxon>
        <taxon>Entomophthoromycotina</taxon>
        <taxon>Entomophthoromycetes</taxon>
        <taxon>Entomophthorales</taxon>
        <taxon>Ancylistaceae</taxon>
        <taxon>Conidiobolus</taxon>
    </lineage>
</organism>
<evidence type="ECO:0000313" key="1">
    <source>
        <dbReference type="EMBL" id="KXN75042.1"/>
    </source>
</evidence>
<dbReference type="Proteomes" id="UP000070444">
    <property type="component" value="Unassembled WGS sequence"/>
</dbReference>
<name>A0A137PJ64_CONC2</name>
<dbReference type="Gene3D" id="3.40.1410.10">
    <property type="entry name" value="Chorismate lyase-like"/>
    <property type="match status" value="1"/>
</dbReference>
<accession>A0A137PJ64</accession>
<dbReference type="OMA" id="IEKHKYG"/>
<gene>
    <name evidence="1" type="ORF">CONCODRAFT_33884</name>
</gene>
<reference evidence="1 2" key="1">
    <citation type="journal article" date="2015" name="Genome Biol. Evol.">
        <title>Phylogenomic analyses indicate that early fungi evolved digesting cell walls of algal ancestors of land plants.</title>
        <authorList>
            <person name="Chang Y."/>
            <person name="Wang S."/>
            <person name="Sekimoto S."/>
            <person name="Aerts A.L."/>
            <person name="Choi C."/>
            <person name="Clum A."/>
            <person name="LaButti K.M."/>
            <person name="Lindquist E.A."/>
            <person name="Yee Ngan C."/>
            <person name="Ohm R.A."/>
            <person name="Salamov A.A."/>
            <person name="Grigoriev I.V."/>
            <person name="Spatafora J.W."/>
            <person name="Berbee M.L."/>
        </authorList>
    </citation>
    <scope>NUCLEOTIDE SEQUENCE [LARGE SCALE GENOMIC DNA]</scope>
    <source>
        <strain evidence="1 2">NRRL 28638</strain>
    </source>
</reference>